<accession>A0A2S9YKV6</accession>
<evidence type="ECO:0008006" key="4">
    <source>
        <dbReference type="Google" id="ProtNLM"/>
    </source>
</evidence>
<feature type="region of interest" description="Disordered" evidence="1">
    <location>
        <begin position="24"/>
        <end position="58"/>
    </location>
</feature>
<comment type="caution">
    <text evidence="2">The sequence shown here is derived from an EMBL/GenBank/DDBJ whole genome shotgun (WGS) entry which is preliminary data.</text>
</comment>
<dbReference type="EMBL" id="PVNK01000005">
    <property type="protein sequence ID" value="PRQ05733.1"/>
    <property type="molecule type" value="Genomic_DNA"/>
</dbReference>
<name>A0A2S9YKV6_9BACT</name>
<dbReference type="Proteomes" id="UP000237968">
    <property type="component" value="Unassembled WGS sequence"/>
</dbReference>
<protein>
    <recommendedName>
        <fullName evidence="4">Lipoprotein</fullName>
    </recommendedName>
</protein>
<sequence length="564" mass="62200">MIHVRVARSCLLLGAAALGLACGRDDEPREDPGSGDPAASPSESDGDEPEPEPPYDPLATARAALGKLDNLEATIPPQCYTKTDGHANPCWVCHAPSRFPNAMVDWDLQRTYDFSDEAKTNYWTNLFEDRRAAVAAITNAEILAWIQADNYTPLREAIDALPVDDYRGYRPDLDFAAGFDEAGFARDGSHWRAFRYKPFAGAFWPTNGSTDDVMIRLPPALRRDADGRESPAVYRANLAILEASLATDPRTPDATLRWPIEPIDERAANIDLDGDGELEPEVTVIVGLPPRFAGAAADMPVRRGLYPEGTEFLHSVRYLDPEGGVATRMKELRYSRRFATLSDARLRAAYGREDEERSEGGLPIFAGSPLTGLRNSYGWVLQGFIEDRRGRLRVQTEEETYFCMGCHSNLGVTADQSFAFPRKLPGQAGWGYQDIRGMPDAPQVGHARGEIATYLERAEAGDEFRGNLEMRSRWFTDEGAVDEAALAAAPDIAAILTPSPERALLLNKAYLVIVREQSFTRGRDPVVAPLTNVHSHITEPSTGLQAHERVYLDGSLRLAWPEGL</sequence>
<evidence type="ECO:0000313" key="3">
    <source>
        <dbReference type="Proteomes" id="UP000237968"/>
    </source>
</evidence>
<dbReference type="AlphaFoldDB" id="A0A2S9YKV6"/>
<dbReference type="OrthoDB" id="8692at2"/>
<feature type="compositionally biased region" description="Acidic residues" evidence="1">
    <location>
        <begin position="44"/>
        <end position="53"/>
    </location>
</feature>
<organism evidence="2 3">
    <name type="scientific">Enhygromyxa salina</name>
    <dbReference type="NCBI Taxonomy" id="215803"/>
    <lineage>
        <taxon>Bacteria</taxon>
        <taxon>Pseudomonadati</taxon>
        <taxon>Myxococcota</taxon>
        <taxon>Polyangia</taxon>
        <taxon>Nannocystales</taxon>
        <taxon>Nannocystaceae</taxon>
        <taxon>Enhygromyxa</taxon>
    </lineage>
</organism>
<evidence type="ECO:0000256" key="1">
    <source>
        <dbReference type="SAM" id="MobiDB-lite"/>
    </source>
</evidence>
<dbReference type="RefSeq" id="WP_106389537.1">
    <property type="nucleotide sequence ID" value="NZ_PVNK01000005.1"/>
</dbReference>
<dbReference type="PROSITE" id="PS51257">
    <property type="entry name" value="PROKAR_LIPOPROTEIN"/>
    <property type="match status" value="1"/>
</dbReference>
<reference evidence="2 3" key="1">
    <citation type="submission" date="2018-03" db="EMBL/GenBank/DDBJ databases">
        <title>Draft Genome Sequences of the Obligatory Marine Myxobacteria Enhygromyxa salina SWB005.</title>
        <authorList>
            <person name="Poehlein A."/>
            <person name="Moghaddam J.A."/>
            <person name="Harms H."/>
            <person name="Alanjari M."/>
            <person name="Koenig G.M."/>
            <person name="Daniel R."/>
            <person name="Schaeberle T.F."/>
        </authorList>
    </citation>
    <scope>NUCLEOTIDE SEQUENCE [LARGE SCALE GENOMIC DNA]</scope>
    <source>
        <strain evidence="2 3">SWB005</strain>
    </source>
</reference>
<gene>
    <name evidence="2" type="ORF">ENSA5_00530</name>
</gene>
<proteinExistence type="predicted"/>
<keyword evidence="3" id="KW-1185">Reference proteome</keyword>
<evidence type="ECO:0000313" key="2">
    <source>
        <dbReference type="EMBL" id="PRQ05733.1"/>
    </source>
</evidence>